<dbReference type="RefSeq" id="WP_369455195.1">
    <property type="nucleotide sequence ID" value="NZ_JBGCUO010000001.1"/>
</dbReference>
<reference evidence="12 13" key="1">
    <citation type="submission" date="2024-07" db="EMBL/GenBank/DDBJ databases">
        <authorList>
            <person name="Ren Q."/>
        </authorList>
    </citation>
    <scope>NUCLEOTIDE SEQUENCE [LARGE SCALE GENOMIC DNA]</scope>
    <source>
        <strain evidence="12 13">REN37</strain>
    </source>
</reference>
<feature type="transmembrane region" description="Helical" evidence="11">
    <location>
        <begin position="33"/>
        <end position="52"/>
    </location>
</feature>
<dbReference type="SUPFAM" id="SSF103054">
    <property type="entry name" value="General secretion pathway protein M, EpsM"/>
    <property type="match status" value="1"/>
</dbReference>
<organism evidence="12 13">
    <name type="scientific">Isoalcanivorax beigongshangi</name>
    <dbReference type="NCBI Taxonomy" id="3238810"/>
    <lineage>
        <taxon>Bacteria</taxon>
        <taxon>Pseudomonadati</taxon>
        <taxon>Pseudomonadota</taxon>
        <taxon>Gammaproteobacteria</taxon>
        <taxon>Oceanospirillales</taxon>
        <taxon>Alcanivoracaceae</taxon>
        <taxon>Isoalcanivorax</taxon>
    </lineage>
</organism>
<evidence type="ECO:0000256" key="4">
    <source>
        <dbReference type="ARBA" id="ARBA00022475"/>
    </source>
</evidence>
<evidence type="ECO:0000256" key="10">
    <source>
        <dbReference type="PIRNR" id="PIRNR006291"/>
    </source>
</evidence>
<evidence type="ECO:0000256" key="11">
    <source>
        <dbReference type="SAM" id="Phobius"/>
    </source>
</evidence>
<keyword evidence="4 10" id="KW-1003">Cell membrane</keyword>
<dbReference type="Gene3D" id="3.30.1360.100">
    <property type="entry name" value="General secretion pathway protein M, EpsM"/>
    <property type="match status" value="1"/>
</dbReference>
<comment type="subcellular location">
    <subcellularLocation>
        <location evidence="1">Cell inner membrane</location>
        <topology evidence="1">Single-pass membrane protein</topology>
    </subcellularLocation>
</comment>
<gene>
    <name evidence="12" type="primary">gspM</name>
    <name evidence="12" type="ORF">AB5I84_07285</name>
</gene>
<keyword evidence="13" id="KW-1185">Reference proteome</keyword>
<comment type="caution">
    <text evidence="12">The sequence shown here is derived from an EMBL/GenBank/DDBJ whole genome shotgun (WGS) entry which is preliminary data.</text>
</comment>
<evidence type="ECO:0000256" key="7">
    <source>
        <dbReference type="ARBA" id="ARBA00022927"/>
    </source>
</evidence>
<keyword evidence="8 11" id="KW-1133">Transmembrane helix</keyword>
<dbReference type="Proteomes" id="UP001562065">
    <property type="component" value="Unassembled WGS sequence"/>
</dbReference>
<name>A0ABV4AGJ3_9GAMM</name>
<keyword evidence="6 11" id="KW-0812">Transmembrane</keyword>
<comment type="function">
    <text evidence="10">Inner membrane component of the type II secretion system required for the energy-dependent secretion of extracellular factors such as proteases and toxins from the periplasm.</text>
</comment>
<keyword evidence="3 10" id="KW-0813">Transport</keyword>
<sequence>MKNNLLMWRQRATTALEPAQAWFAEREAREQRLLVALAITAVLFLLYGMVWAPTVQARDAARQRYLSQAQVVNWIEDNAAVVRQAGAQSNGGTPHFSGDWISLINSSATQTGLTLRGYTPDGSDAVRVQLEQQVFARVVIWFQQLEQEQGIRVSSLEISASQQPGTVNVRATLRRGA</sequence>
<protein>
    <recommendedName>
        <fullName evidence="10">Type II secretion system protein M</fullName>
        <shortName evidence="10">T2SS protein M</shortName>
    </recommendedName>
    <alternativeName>
        <fullName evidence="10">General secretion pathway protein M</fullName>
    </alternativeName>
</protein>
<evidence type="ECO:0000256" key="5">
    <source>
        <dbReference type="ARBA" id="ARBA00022519"/>
    </source>
</evidence>
<keyword evidence="5 10" id="KW-0997">Cell inner membrane</keyword>
<evidence type="ECO:0000313" key="13">
    <source>
        <dbReference type="Proteomes" id="UP001562065"/>
    </source>
</evidence>
<evidence type="ECO:0000256" key="3">
    <source>
        <dbReference type="ARBA" id="ARBA00022448"/>
    </source>
</evidence>
<dbReference type="PIRSF" id="PIRSF006291">
    <property type="entry name" value="GspM"/>
    <property type="match status" value="1"/>
</dbReference>
<dbReference type="Pfam" id="PF04612">
    <property type="entry name" value="T2SSM"/>
    <property type="match status" value="1"/>
</dbReference>
<keyword evidence="7 10" id="KW-0653">Protein transport</keyword>
<dbReference type="InterPro" id="IPR007690">
    <property type="entry name" value="T2SS_GspM"/>
</dbReference>
<evidence type="ECO:0000256" key="1">
    <source>
        <dbReference type="ARBA" id="ARBA00004377"/>
    </source>
</evidence>
<dbReference type="EMBL" id="JBGCUO010000001">
    <property type="protein sequence ID" value="MEY1661949.1"/>
    <property type="molecule type" value="Genomic_DNA"/>
</dbReference>
<evidence type="ECO:0000256" key="8">
    <source>
        <dbReference type="ARBA" id="ARBA00022989"/>
    </source>
</evidence>
<evidence type="ECO:0000256" key="2">
    <source>
        <dbReference type="ARBA" id="ARBA00010637"/>
    </source>
</evidence>
<dbReference type="InterPro" id="IPR023229">
    <property type="entry name" value="T2SS_M_periplasmic_sf"/>
</dbReference>
<keyword evidence="9 10" id="KW-0472">Membrane</keyword>
<comment type="similarity">
    <text evidence="2 10">Belongs to the GSP M family.</text>
</comment>
<evidence type="ECO:0000256" key="6">
    <source>
        <dbReference type="ARBA" id="ARBA00022692"/>
    </source>
</evidence>
<accession>A0ABV4AGJ3</accession>
<evidence type="ECO:0000256" key="9">
    <source>
        <dbReference type="ARBA" id="ARBA00023136"/>
    </source>
</evidence>
<evidence type="ECO:0000313" key="12">
    <source>
        <dbReference type="EMBL" id="MEY1661949.1"/>
    </source>
</evidence>
<proteinExistence type="inferred from homology"/>